<accession>A0ABY8FAM5</accession>
<gene>
    <name evidence="1" type="ORF">K1718_13175</name>
</gene>
<proteinExistence type="predicted"/>
<evidence type="ECO:0000313" key="2">
    <source>
        <dbReference type="Proteomes" id="UP001209803"/>
    </source>
</evidence>
<dbReference type="RefSeq" id="WP_265682320.1">
    <property type="nucleotide sequence ID" value="NZ_CP120863.1"/>
</dbReference>
<sequence length="210" mass="24197">MKSVLVKCVFEKKNNETGCDITFANVSNEDYEKFFKRIGEFDFSSKSHDNMYNRNFDQSFVEGVLKLTARSLDCKFSKRGGYWNDNISTSFYTILRQDRGMTRVEGRAPDFFDLLRTLDKTLAEIEENMRGINDPSVRDARFRQVQASVKALRCYTDNDNEDAPDEIPAEAVETTLRQVRDAETMIRVGDTLQKLFGSAAKLLEAILKYF</sequence>
<dbReference type="Proteomes" id="UP001209803">
    <property type="component" value="Chromosome"/>
</dbReference>
<reference evidence="1 2" key="1">
    <citation type="submission" date="2023-03" db="EMBL/GenBank/DDBJ databases">
        <title>Roseibium porphyridii sp. nov. and Roseibium rhodosorbium sp. nov. isolated from marine algae, Porphyridium cruentum and Rhodosorus marinus, respectively.</title>
        <authorList>
            <person name="Lee M.W."/>
            <person name="Choi B.J."/>
            <person name="Lee J.K."/>
            <person name="Choi D.G."/>
            <person name="Baek J.H."/>
            <person name="Bayburt H."/>
            <person name="Kim J.M."/>
            <person name="Han D.M."/>
            <person name="Kim K.H."/>
            <person name="Jeon C.O."/>
        </authorList>
    </citation>
    <scope>NUCLEOTIDE SEQUENCE [LARGE SCALE GENOMIC DNA]</scope>
    <source>
        <strain evidence="1 2">KMA01</strain>
    </source>
</reference>
<name>A0ABY8FAM5_9HYPH</name>
<protein>
    <submittedName>
        <fullName evidence="1">Uncharacterized protein</fullName>
    </submittedName>
</protein>
<evidence type="ECO:0000313" key="1">
    <source>
        <dbReference type="EMBL" id="WFE92271.1"/>
    </source>
</evidence>
<dbReference type="EMBL" id="CP120863">
    <property type="protein sequence ID" value="WFE92271.1"/>
    <property type="molecule type" value="Genomic_DNA"/>
</dbReference>
<keyword evidence="2" id="KW-1185">Reference proteome</keyword>
<organism evidence="1 2">
    <name type="scientific">Roseibium porphyridii</name>
    <dbReference type="NCBI Taxonomy" id="2866279"/>
    <lineage>
        <taxon>Bacteria</taxon>
        <taxon>Pseudomonadati</taxon>
        <taxon>Pseudomonadota</taxon>
        <taxon>Alphaproteobacteria</taxon>
        <taxon>Hyphomicrobiales</taxon>
        <taxon>Stappiaceae</taxon>
        <taxon>Roseibium</taxon>
    </lineage>
</organism>